<dbReference type="PANTHER" id="PTHR28629:SF4">
    <property type="entry name" value="TRIOKINASE_FMN CYCLASE"/>
    <property type="match status" value="1"/>
</dbReference>
<accession>A0A853BDJ0</accession>
<dbReference type="Gene3D" id="3.40.50.10440">
    <property type="entry name" value="Dihydroxyacetone kinase, domain 1"/>
    <property type="match status" value="1"/>
</dbReference>
<feature type="domain" description="DhaK" evidence="1">
    <location>
        <begin position="7"/>
        <end position="327"/>
    </location>
</feature>
<keyword evidence="3" id="KW-1185">Reference proteome</keyword>
<dbReference type="GO" id="GO:0005829">
    <property type="term" value="C:cytosol"/>
    <property type="evidence" value="ECO:0007669"/>
    <property type="project" value="TreeGrafter"/>
</dbReference>
<dbReference type="PROSITE" id="PS51481">
    <property type="entry name" value="DHAK"/>
    <property type="match status" value="1"/>
</dbReference>
<dbReference type="AlphaFoldDB" id="A0A853BDJ0"/>
<organism evidence="2 3">
    <name type="scientific">Amycolatopsis endophytica</name>
    <dbReference type="NCBI Taxonomy" id="860233"/>
    <lineage>
        <taxon>Bacteria</taxon>
        <taxon>Bacillati</taxon>
        <taxon>Actinomycetota</taxon>
        <taxon>Actinomycetes</taxon>
        <taxon>Pseudonocardiales</taxon>
        <taxon>Pseudonocardiaceae</taxon>
        <taxon>Amycolatopsis</taxon>
    </lineage>
</organism>
<dbReference type="Gene3D" id="3.30.1180.20">
    <property type="entry name" value="Dihydroxyacetone kinase, domain 2"/>
    <property type="match status" value="1"/>
</dbReference>
<evidence type="ECO:0000313" key="3">
    <source>
        <dbReference type="Proteomes" id="UP000549616"/>
    </source>
</evidence>
<gene>
    <name evidence="2" type="ORF">HNR02_006127</name>
</gene>
<keyword evidence="2" id="KW-0418">Kinase</keyword>
<dbReference type="SUPFAM" id="SSF82549">
    <property type="entry name" value="DAK1/DegV-like"/>
    <property type="match status" value="1"/>
</dbReference>
<evidence type="ECO:0000259" key="1">
    <source>
        <dbReference type="PROSITE" id="PS51481"/>
    </source>
</evidence>
<dbReference type="GO" id="GO:0004371">
    <property type="term" value="F:glycerone kinase activity"/>
    <property type="evidence" value="ECO:0007669"/>
    <property type="project" value="InterPro"/>
</dbReference>
<dbReference type="Pfam" id="PF02733">
    <property type="entry name" value="Dak1"/>
    <property type="match status" value="1"/>
</dbReference>
<comment type="caution">
    <text evidence="2">The sequence shown here is derived from an EMBL/GenBank/DDBJ whole genome shotgun (WGS) entry which is preliminary data.</text>
</comment>
<dbReference type="GO" id="GO:0019563">
    <property type="term" value="P:glycerol catabolic process"/>
    <property type="evidence" value="ECO:0007669"/>
    <property type="project" value="TreeGrafter"/>
</dbReference>
<dbReference type="RefSeq" id="WP_179777049.1">
    <property type="nucleotide sequence ID" value="NZ_JACCFK010000002.1"/>
</dbReference>
<evidence type="ECO:0000313" key="2">
    <source>
        <dbReference type="EMBL" id="NYI92752.1"/>
    </source>
</evidence>
<dbReference type="EMBL" id="JACCFK010000002">
    <property type="protein sequence ID" value="NYI92752.1"/>
    <property type="molecule type" value="Genomic_DNA"/>
</dbReference>
<dbReference type="Proteomes" id="UP000549616">
    <property type="component" value="Unassembled WGS sequence"/>
</dbReference>
<protein>
    <submittedName>
        <fullName evidence="2">Dihydroxyacetone kinase</fullName>
    </submittedName>
</protein>
<name>A0A853BDJ0_9PSEU</name>
<sequence>MKKLINQPGAFVDEVISSIVDVHPELRTSPASKRVVTRTGGTPPGQVGIVTGGGFGHLPLFLGYVGGGLCAAAAVGNVFSSPSSEEMLIATREADSGAGVLHLYGNYGGDVLNFELAAEDAAAEGIAVRTVLGTDDVFSAALPEDRRGVAGLALVCKIAGAAAARGDSLDQVAAIAQRAADHTRTAGVGLSPTYLPTTGKPTFTLADDEMEIGVGIHGEPGSERITIETADAVADRLMDAIFADAAPAAGDRVALLVNGLGATPAEELYLLTARARARLHKQNVTVAHTYVGHYATSLEMAGASVTVTTLGDDLAPLIAAPAHSPLVRF</sequence>
<dbReference type="InterPro" id="IPR004006">
    <property type="entry name" value="DhaK_dom"/>
</dbReference>
<dbReference type="FunFam" id="3.40.50.10440:FF:000001">
    <property type="entry name" value="Dihydroxyacetone kinase, DhaK subunit"/>
    <property type="match status" value="1"/>
</dbReference>
<keyword evidence="2" id="KW-0808">Transferase</keyword>
<reference evidence="2 3" key="1">
    <citation type="submission" date="2020-07" db="EMBL/GenBank/DDBJ databases">
        <title>Sequencing the genomes of 1000 actinobacteria strains.</title>
        <authorList>
            <person name="Klenk H.-P."/>
        </authorList>
    </citation>
    <scope>NUCLEOTIDE SEQUENCE [LARGE SCALE GENOMIC DNA]</scope>
    <source>
        <strain evidence="2 3">DSM 104006</strain>
    </source>
</reference>
<proteinExistence type="predicted"/>
<dbReference type="InterPro" id="IPR050861">
    <property type="entry name" value="Dihydroxyacetone_Kinase"/>
</dbReference>
<dbReference type="PANTHER" id="PTHR28629">
    <property type="entry name" value="TRIOKINASE/FMN CYCLASE"/>
    <property type="match status" value="1"/>
</dbReference>